<sequence length="125" mass="13576">MCCRLFWFHHIKSLTKRKVIVQEAKNLEVYPLRVWLPIGGFSKPGFPGVIVAEGSLAALEGYTATLRALRWSAMAVRGEEAGGLTRRLPLPLREVAGEGMGELASLCRGAGVEALFLSALKLPTV</sequence>
<gene>
    <name evidence="1" type="ORF">APUTEX25_002238</name>
</gene>
<proteinExistence type="predicted"/>
<accession>A0A3M7L687</accession>
<organism evidence="1 2">
    <name type="scientific">Auxenochlorella protothecoides</name>
    <name type="common">Green microalga</name>
    <name type="synonym">Chlorella protothecoides</name>
    <dbReference type="NCBI Taxonomy" id="3075"/>
    <lineage>
        <taxon>Eukaryota</taxon>
        <taxon>Viridiplantae</taxon>
        <taxon>Chlorophyta</taxon>
        <taxon>core chlorophytes</taxon>
        <taxon>Trebouxiophyceae</taxon>
        <taxon>Chlorellales</taxon>
        <taxon>Chlorellaceae</taxon>
        <taxon>Auxenochlorella</taxon>
    </lineage>
</organism>
<protein>
    <submittedName>
        <fullName evidence="1">Uncharacterized protein</fullName>
    </submittedName>
</protein>
<dbReference type="CDD" id="cd24163">
    <property type="entry name" value="RWDD2_C"/>
    <property type="match status" value="1"/>
</dbReference>
<dbReference type="InterPro" id="IPR017359">
    <property type="entry name" value="Phi-like"/>
</dbReference>
<name>A0A3M7L687_AUXPR</name>
<comment type="caution">
    <text evidence="1">The sequence shown here is derived from an EMBL/GenBank/DDBJ whole genome shotgun (WGS) entry which is preliminary data.</text>
</comment>
<dbReference type="AlphaFoldDB" id="A0A3M7L687"/>
<dbReference type="InterPro" id="IPR059181">
    <property type="entry name" value="RWDD2A-B_C"/>
</dbReference>
<dbReference type="PANTHER" id="PTHR15955:SF8">
    <property type="entry name" value="RWD DOMAIN-CONTAINING PROTEIN 2B-RELATED"/>
    <property type="match status" value="1"/>
</dbReference>
<dbReference type="EMBL" id="QOKY01000130">
    <property type="protein sequence ID" value="RMZ57006.1"/>
    <property type="molecule type" value="Genomic_DNA"/>
</dbReference>
<dbReference type="PANTHER" id="PTHR15955">
    <property type="entry name" value="RWD DOMAIN CONTAINING PROTEIN 2"/>
    <property type="match status" value="1"/>
</dbReference>
<evidence type="ECO:0000313" key="1">
    <source>
        <dbReference type="EMBL" id="RMZ57006.1"/>
    </source>
</evidence>
<dbReference type="Proteomes" id="UP000279271">
    <property type="component" value="Unassembled WGS sequence"/>
</dbReference>
<reference evidence="2" key="1">
    <citation type="journal article" date="2018" name="Algal Res.">
        <title>Characterization of plant carbon substrate utilization by Auxenochlorella protothecoides.</title>
        <authorList>
            <person name="Vogler B.W."/>
            <person name="Starkenburg S.R."/>
            <person name="Sudasinghe N."/>
            <person name="Schambach J.Y."/>
            <person name="Rollin J.A."/>
            <person name="Pattathil S."/>
            <person name="Barry A.N."/>
        </authorList>
    </citation>
    <scope>NUCLEOTIDE SEQUENCE [LARGE SCALE GENOMIC DNA]</scope>
    <source>
        <strain evidence="2">UTEX 25</strain>
    </source>
</reference>
<evidence type="ECO:0000313" key="2">
    <source>
        <dbReference type="Proteomes" id="UP000279271"/>
    </source>
</evidence>